<dbReference type="SUPFAM" id="SSF48452">
    <property type="entry name" value="TPR-like"/>
    <property type="match status" value="1"/>
</dbReference>
<feature type="transmembrane region" description="Helical" evidence="6">
    <location>
        <begin position="104"/>
        <end position="129"/>
    </location>
</feature>
<dbReference type="InterPro" id="IPR011990">
    <property type="entry name" value="TPR-like_helical_dom_sf"/>
</dbReference>
<protein>
    <submittedName>
        <fullName evidence="8">C-type cytochrome biogenesis protein CcmI</fullName>
    </submittedName>
</protein>
<dbReference type="EMBL" id="CP099959">
    <property type="protein sequence ID" value="XCC58086.1"/>
    <property type="molecule type" value="Genomic_DNA"/>
</dbReference>
<keyword evidence="4 5" id="KW-0802">TPR repeat</keyword>
<dbReference type="GO" id="GO:0030313">
    <property type="term" value="C:cell envelope"/>
    <property type="evidence" value="ECO:0007669"/>
    <property type="project" value="UniProtKB-SubCell"/>
</dbReference>
<feature type="domain" description="Cytochrome c-type biogenesis protein H TPR" evidence="7">
    <location>
        <begin position="133"/>
        <end position="267"/>
    </location>
</feature>
<dbReference type="InterPro" id="IPR019734">
    <property type="entry name" value="TPR_rpt"/>
</dbReference>
<evidence type="ECO:0000256" key="3">
    <source>
        <dbReference type="ARBA" id="ARBA00022748"/>
    </source>
</evidence>
<keyword evidence="2" id="KW-0677">Repeat</keyword>
<evidence type="ECO:0000256" key="6">
    <source>
        <dbReference type="SAM" id="Phobius"/>
    </source>
</evidence>
<keyword evidence="6" id="KW-0812">Transmembrane</keyword>
<dbReference type="Pfam" id="PF23914">
    <property type="entry name" value="TPR_CcmH_CycH"/>
    <property type="match status" value="1"/>
</dbReference>
<dbReference type="PANTHER" id="PTHR47870:SF1">
    <property type="entry name" value="CYTOCHROME C-TYPE BIOGENESIS PROTEIN CCMH"/>
    <property type="match status" value="1"/>
</dbReference>
<dbReference type="GO" id="GO:0005886">
    <property type="term" value="C:plasma membrane"/>
    <property type="evidence" value="ECO:0007669"/>
    <property type="project" value="TreeGrafter"/>
</dbReference>
<dbReference type="PROSITE" id="PS50005">
    <property type="entry name" value="TPR"/>
    <property type="match status" value="2"/>
</dbReference>
<accession>A0AAU8A4G2</accession>
<evidence type="ECO:0000259" key="7">
    <source>
        <dbReference type="Pfam" id="PF23914"/>
    </source>
</evidence>
<dbReference type="InterPro" id="IPR017560">
    <property type="entry name" value="Cyt_c_biogenesis_CcmI"/>
</dbReference>
<dbReference type="NCBIfam" id="TIGR03142">
    <property type="entry name" value="cytochro_ccmI"/>
    <property type="match status" value="1"/>
</dbReference>
<feature type="transmembrane region" description="Helical" evidence="6">
    <location>
        <begin position="6"/>
        <end position="23"/>
    </location>
</feature>
<dbReference type="InterPro" id="IPR051263">
    <property type="entry name" value="C-type_cytochrome_biogenesis"/>
</dbReference>
<feature type="repeat" description="TPR" evidence="5">
    <location>
        <begin position="232"/>
        <end position="265"/>
    </location>
</feature>
<gene>
    <name evidence="8" type="primary">ccmI</name>
    <name evidence="8" type="ORF">NKE59_02010</name>
</gene>
<name>A0AAU8A4G2_9BURK</name>
<evidence type="ECO:0000256" key="5">
    <source>
        <dbReference type="PROSITE-ProRule" id="PRU00339"/>
    </source>
</evidence>
<evidence type="ECO:0000256" key="1">
    <source>
        <dbReference type="ARBA" id="ARBA00004196"/>
    </source>
</evidence>
<dbReference type="PANTHER" id="PTHR47870">
    <property type="entry name" value="CYTOCHROME C-TYPE BIOGENESIS PROTEIN CCMH"/>
    <property type="match status" value="1"/>
</dbReference>
<keyword evidence="6" id="KW-0472">Membrane</keyword>
<keyword evidence="3" id="KW-0201">Cytochrome c-type biogenesis</keyword>
<dbReference type="RefSeq" id="WP_353439240.1">
    <property type="nucleotide sequence ID" value="NZ_CP099959.1"/>
</dbReference>
<comment type="subcellular location">
    <subcellularLocation>
        <location evidence="1">Cell envelope</location>
    </subcellularLocation>
</comment>
<evidence type="ECO:0000256" key="2">
    <source>
        <dbReference type="ARBA" id="ARBA00022737"/>
    </source>
</evidence>
<evidence type="ECO:0000256" key="4">
    <source>
        <dbReference type="ARBA" id="ARBA00022803"/>
    </source>
</evidence>
<dbReference type="Gene3D" id="1.25.40.10">
    <property type="entry name" value="Tetratricopeptide repeat domain"/>
    <property type="match status" value="1"/>
</dbReference>
<organism evidence="8">
    <name type="scientific">Polynucleobacter sp. UK-FUSCHL-C3</name>
    <dbReference type="NCBI Taxonomy" id="2955208"/>
    <lineage>
        <taxon>Bacteria</taxon>
        <taxon>Pseudomonadati</taxon>
        <taxon>Pseudomonadota</taxon>
        <taxon>Betaproteobacteria</taxon>
        <taxon>Burkholderiales</taxon>
        <taxon>Burkholderiaceae</taxon>
        <taxon>Polynucleobacter</taxon>
    </lineage>
</organism>
<proteinExistence type="predicted"/>
<dbReference type="AlphaFoldDB" id="A0AAU8A4G2"/>
<dbReference type="SMART" id="SM00028">
    <property type="entry name" value="TPR"/>
    <property type="match status" value="2"/>
</dbReference>
<keyword evidence="6" id="KW-1133">Transmembrane helix</keyword>
<reference evidence="8" key="1">
    <citation type="submission" date="2022-06" db="EMBL/GenBank/DDBJ databases">
        <title>New Polynucleobacter species.</title>
        <authorList>
            <person name="Hahn M.W."/>
        </authorList>
    </citation>
    <scope>NUCLEOTIDE SEQUENCE</scope>
    <source>
        <strain evidence="8">UK-FUSCHL-C3</strain>
    </source>
</reference>
<evidence type="ECO:0000313" key="8">
    <source>
        <dbReference type="EMBL" id="XCC58086.1"/>
    </source>
</evidence>
<dbReference type="PROSITE" id="PS50293">
    <property type="entry name" value="TPR_REGION"/>
    <property type="match status" value="1"/>
</dbReference>
<dbReference type="GO" id="GO:0017004">
    <property type="term" value="P:cytochrome complex assembly"/>
    <property type="evidence" value="ECO:0007669"/>
    <property type="project" value="UniProtKB-KW"/>
</dbReference>
<dbReference type="InterPro" id="IPR056413">
    <property type="entry name" value="TPR_CcmH_CycH"/>
</dbReference>
<sequence>MTIFIILAIIMTVLAVLIIVIPFRRKQLDLQKISLEQDENIAILQNQLSQFELDFKEGRINQEQLDESRLDIEKRLLQEERAIAADQFNPEKVTQKTGKKWPTIWIATGLPLCAILLYLLVGSPLALYLPEANQGQPQLTQKDIEGMVERLADKLKKEPNNAEGWQMLGRSYAALQKMPEALAAYKKALELSPNNAQLMVDYADLLAFQNKSVRGEPMRLIQQALKIEPNNLKALALGGTAYFELGDFKKAEEYWTKAKNLVPADSEFARGMTENIASAKAEAMNRSKK</sequence>
<feature type="repeat" description="TPR" evidence="5">
    <location>
        <begin position="162"/>
        <end position="195"/>
    </location>
</feature>